<dbReference type="RefSeq" id="WP_244879501.1">
    <property type="nucleotide sequence ID" value="NZ_BORU01000005.1"/>
</dbReference>
<dbReference type="InterPro" id="IPR015856">
    <property type="entry name" value="ABC_transpr_CbiO/EcfA_su"/>
</dbReference>
<evidence type="ECO:0000256" key="9">
    <source>
        <dbReference type="SAM" id="MobiDB-lite"/>
    </source>
</evidence>
<comment type="caution">
    <text evidence="11">The sequence shown here is derived from an EMBL/GenBank/DDBJ whole genome shotgun (WGS) entry which is preliminary data.</text>
</comment>
<sequence>MTETNRGIATMQHSAVHETGQGADQRTDQGSRQIAVSVTDLRLKFPGEKAFVFKDVSLSVPAGEKVLLLGPSGCGKSTLLQVLGGLIPAVIDVPLKYADIRKPRSCGYVFQDPDTQFCMPYVDEELAFVLENRQVAREDMVPRMREALGRVGLDLEELHTPIERLSLGMKQRLALASVLLLEPEVLLLDEPSALLDPEGRQQIWEAVRGVSAGRTVLIVEHRIEEIVNWVDRIVLFARDGSILADGKPAEIFTAYRRTLQENGIWYPGVWEDYIRHRDTWNSGLVQSPQQGADLAAPVFSLRGFVGLRGDEPAIMVEEAEVYAGDFVAVVGPNGAGKSSLLLSLMQLLPTAGSYVLEGRLLQGRGRKRTCPSDRIGFVFQNPEFQFVAQTVLEETAFSLHMQGGMSRAEVERKAEDCLKTFHLHGLENRHPYQLSTGQKRRLSVATAAVRRQGVLLLDEPTFGQDARNAFAILEYCEALRRSGTAIIMVTHEREIAELAATQVWEIQGGSLTAIKPGRRRLEGEGAASNAQEEVSG</sequence>
<comment type="similarity">
    <text evidence="2">Belongs to the ABC transporter superfamily.</text>
</comment>
<evidence type="ECO:0000256" key="1">
    <source>
        <dbReference type="ARBA" id="ARBA00004202"/>
    </source>
</evidence>
<dbReference type="Pfam" id="PF00005">
    <property type="entry name" value="ABC_tran"/>
    <property type="match status" value="2"/>
</dbReference>
<accession>A0ABQ4LMV9</accession>
<keyword evidence="3" id="KW-0813">Transport</keyword>
<feature type="region of interest" description="Disordered" evidence="9">
    <location>
        <begin position="1"/>
        <end position="31"/>
    </location>
</feature>
<dbReference type="GO" id="GO:0005524">
    <property type="term" value="F:ATP binding"/>
    <property type="evidence" value="ECO:0007669"/>
    <property type="project" value="UniProtKB-KW"/>
</dbReference>
<feature type="domain" description="ABC transporter" evidence="10">
    <location>
        <begin position="36"/>
        <end position="264"/>
    </location>
</feature>
<dbReference type="EMBL" id="BORU01000005">
    <property type="protein sequence ID" value="GIO57851.1"/>
    <property type="molecule type" value="Genomic_DNA"/>
</dbReference>
<keyword evidence="4" id="KW-1003">Cell membrane</keyword>
<evidence type="ECO:0000313" key="12">
    <source>
        <dbReference type="Proteomes" id="UP000676601"/>
    </source>
</evidence>
<dbReference type="InterPro" id="IPR050095">
    <property type="entry name" value="ECF_ABC_transporter_ATP-bd"/>
</dbReference>
<evidence type="ECO:0000256" key="2">
    <source>
        <dbReference type="ARBA" id="ARBA00005417"/>
    </source>
</evidence>
<evidence type="ECO:0000259" key="10">
    <source>
        <dbReference type="PROSITE" id="PS50893"/>
    </source>
</evidence>
<keyword evidence="8" id="KW-0472">Membrane</keyword>
<keyword evidence="6 11" id="KW-0067">ATP-binding</keyword>
<proteinExistence type="inferred from homology"/>
<evidence type="ECO:0000256" key="3">
    <source>
        <dbReference type="ARBA" id="ARBA00022448"/>
    </source>
</evidence>
<feature type="compositionally biased region" description="Polar residues" evidence="9">
    <location>
        <begin position="1"/>
        <end position="13"/>
    </location>
</feature>
<organism evidence="11 12">
    <name type="scientific">Paenibacillus cineris</name>
    <dbReference type="NCBI Taxonomy" id="237530"/>
    <lineage>
        <taxon>Bacteria</taxon>
        <taxon>Bacillati</taxon>
        <taxon>Bacillota</taxon>
        <taxon>Bacilli</taxon>
        <taxon>Bacillales</taxon>
        <taxon>Paenibacillaceae</taxon>
        <taxon>Paenibacillus</taxon>
    </lineage>
</organism>
<dbReference type="InterPro" id="IPR017871">
    <property type="entry name" value="ABC_transporter-like_CS"/>
</dbReference>
<dbReference type="InterPro" id="IPR003439">
    <property type="entry name" value="ABC_transporter-like_ATP-bd"/>
</dbReference>
<keyword evidence="7" id="KW-1278">Translocase</keyword>
<dbReference type="Proteomes" id="UP000676601">
    <property type="component" value="Unassembled WGS sequence"/>
</dbReference>
<dbReference type="SMART" id="SM00382">
    <property type="entry name" value="AAA"/>
    <property type="match status" value="2"/>
</dbReference>
<evidence type="ECO:0000256" key="6">
    <source>
        <dbReference type="ARBA" id="ARBA00022840"/>
    </source>
</evidence>
<evidence type="ECO:0000256" key="8">
    <source>
        <dbReference type="ARBA" id="ARBA00023136"/>
    </source>
</evidence>
<dbReference type="PROSITE" id="PS00211">
    <property type="entry name" value="ABC_TRANSPORTER_1"/>
    <property type="match status" value="1"/>
</dbReference>
<keyword evidence="5" id="KW-0547">Nucleotide-binding</keyword>
<reference evidence="11 12" key="1">
    <citation type="submission" date="2021-03" db="EMBL/GenBank/DDBJ databases">
        <title>Antimicrobial resistance genes in bacteria isolated from Japanese honey, and their potential for conferring macrolide and lincosamide resistance in the American foulbrood pathogen Paenibacillus larvae.</title>
        <authorList>
            <person name="Okamoto M."/>
            <person name="Kumagai M."/>
            <person name="Kanamori H."/>
            <person name="Takamatsu D."/>
        </authorList>
    </citation>
    <scope>NUCLEOTIDE SEQUENCE [LARGE SCALE GENOMIC DNA]</scope>
    <source>
        <strain evidence="11 12">J21TS7</strain>
    </source>
</reference>
<evidence type="ECO:0000313" key="11">
    <source>
        <dbReference type="EMBL" id="GIO57851.1"/>
    </source>
</evidence>
<protein>
    <submittedName>
        <fullName evidence="11">ABC transporter ATP-binding protein</fullName>
    </submittedName>
</protein>
<dbReference type="SUPFAM" id="SSF52540">
    <property type="entry name" value="P-loop containing nucleoside triphosphate hydrolases"/>
    <property type="match status" value="2"/>
</dbReference>
<dbReference type="InterPro" id="IPR027417">
    <property type="entry name" value="P-loop_NTPase"/>
</dbReference>
<dbReference type="CDD" id="cd03225">
    <property type="entry name" value="ABC_cobalt_CbiO_domain1"/>
    <property type="match status" value="2"/>
</dbReference>
<evidence type="ECO:0000256" key="7">
    <source>
        <dbReference type="ARBA" id="ARBA00022967"/>
    </source>
</evidence>
<dbReference type="InterPro" id="IPR003593">
    <property type="entry name" value="AAA+_ATPase"/>
</dbReference>
<comment type="subcellular location">
    <subcellularLocation>
        <location evidence="1">Cell membrane</location>
        <topology evidence="1">Peripheral membrane protein</topology>
    </subcellularLocation>
</comment>
<feature type="domain" description="ABC transporter" evidence="10">
    <location>
        <begin position="299"/>
        <end position="533"/>
    </location>
</feature>
<keyword evidence="12" id="KW-1185">Reference proteome</keyword>
<dbReference type="Gene3D" id="3.40.50.300">
    <property type="entry name" value="P-loop containing nucleotide triphosphate hydrolases"/>
    <property type="match status" value="2"/>
</dbReference>
<gene>
    <name evidence="11" type="ORF">J21TS7_61690</name>
</gene>
<feature type="compositionally biased region" description="Polar residues" evidence="9">
    <location>
        <begin position="22"/>
        <end position="31"/>
    </location>
</feature>
<evidence type="ECO:0000256" key="4">
    <source>
        <dbReference type="ARBA" id="ARBA00022475"/>
    </source>
</evidence>
<name>A0ABQ4LMV9_9BACL</name>
<evidence type="ECO:0000256" key="5">
    <source>
        <dbReference type="ARBA" id="ARBA00022741"/>
    </source>
</evidence>
<dbReference type="PANTHER" id="PTHR43553">
    <property type="entry name" value="HEAVY METAL TRANSPORTER"/>
    <property type="match status" value="1"/>
</dbReference>
<dbReference type="PROSITE" id="PS50893">
    <property type="entry name" value="ABC_TRANSPORTER_2"/>
    <property type="match status" value="2"/>
</dbReference>